<protein>
    <submittedName>
        <fullName evidence="3">Uncharacterized protein</fullName>
    </submittedName>
</protein>
<evidence type="ECO:0000256" key="1">
    <source>
        <dbReference type="ARBA" id="ARBA00006484"/>
    </source>
</evidence>
<dbReference type="GO" id="GO:0016491">
    <property type="term" value="F:oxidoreductase activity"/>
    <property type="evidence" value="ECO:0007669"/>
    <property type="project" value="UniProtKB-KW"/>
</dbReference>
<dbReference type="InterPro" id="IPR036291">
    <property type="entry name" value="NAD(P)-bd_dom_sf"/>
</dbReference>
<reference evidence="3" key="1">
    <citation type="submission" date="2022-10" db="EMBL/GenBank/DDBJ databases">
        <title>Culturing micro-colonial fungi from biological soil crusts in the Mojave desert and describing Neophaeococcomyces mojavensis, and introducing the new genera and species Taxawa tesnikishii.</title>
        <authorList>
            <person name="Kurbessoian T."/>
            <person name="Stajich J.E."/>
        </authorList>
    </citation>
    <scope>NUCLEOTIDE SEQUENCE</scope>
    <source>
        <strain evidence="3">TK_41</strain>
    </source>
</reference>
<dbReference type="PANTHER" id="PTHR43157:SF31">
    <property type="entry name" value="PHOSPHATIDYLINOSITOL-GLYCAN BIOSYNTHESIS CLASS F PROTEIN"/>
    <property type="match status" value="1"/>
</dbReference>
<gene>
    <name evidence="3" type="ORF">H2200_007837</name>
</gene>
<dbReference type="EMBL" id="JAPDRK010000011">
    <property type="protein sequence ID" value="KAJ9607759.1"/>
    <property type="molecule type" value="Genomic_DNA"/>
</dbReference>
<dbReference type="Proteomes" id="UP001172673">
    <property type="component" value="Unassembled WGS sequence"/>
</dbReference>
<dbReference type="PANTHER" id="PTHR43157">
    <property type="entry name" value="PHOSPHATIDYLINOSITOL-GLYCAN BIOSYNTHESIS CLASS F PROTEIN-RELATED"/>
    <property type="match status" value="1"/>
</dbReference>
<accession>A0AA38X6N9</accession>
<comment type="similarity">
    <text evidence="1">Belongs to the short-chain dehydrogenases/reductases (SDR) family.</text>
</comment>
<organism evidence="3 4">
    <name type="scientific">Cladophialophora chaetospira</name>
    <dbReference type="NCBI Taxonomy" id="386627"/>
    <lineage>
        <taxon>Eukaryota</taxon>
        <taxon>Fungi</taxon>
        <taxon>Dikarya</taxon>
        <taxon>Ascomycota</taxon>
        <taxon>Pezizomycotina</taxon>
        <taxon>Eurotiomycetes</taxon>
        <taxon>Chaetothyriomycetidae</taxon>
        <taxon>Chaetothyriales</taxon>
        <taxon>Herpotrichiellaceae</taxon>
        <taxon>Cladophialophora</taxon>
    </lineage>
</organism>
<dbReference type="AlphaFoldDB" id="A0AA38X6N9"/>
<evidence type="ECO:0000313" key="3">
    <source>
        <dbReference type="EMBL" id="KAJ9607759.1"/>
    </source>
</evidence>
<sequence>MVRFSEVLQWFRSQFISLPVPTKRYSGQTIIVTGSNVGLGLETARHFVALDAQKVILAVRNRPKGEVAAKSIEQSTRRTGVVEVWDLDLCSYASVKAFANRASTLDRLDVLVSNAGIVTYDFVLAEDNESTITVNVISGLLLALLLLPKLRETSIQFKKETVLTFTGSFVHIMTEFAERKNQNILKSLAVKDKADMKDRYNVSKLIQLLLGRELAKQLTSSAKPGDIAVNVVNPGFVKTEVMRNGGAVFQVFFKPWRALVARPTEKGSRTIMHGAAGGKETHGQYLSDCAVAQPSEFVRSAEGLEVQEKLWDELGEILENVAPWVIKNL</sequence>
<comment type="caution">
    <text evidence="3">The sequence shown here is derived from an EMBL/GenBank/DDBJ whole genome shotgun (WGS) entry which is preliminary data.</text>
</comment>
<keyword evidence="2" id="KW-0560">Oxidoreductase</keyword>
<evidence type="ECO:0000256" key="2">
    <source>
        <dbReference type="ARBA" id="ARBA00023002"/>
    </source>
</evidence>
<keyword evidence="4" id="KW-1185">Reference proteome</keyword>
<dbReference type="Pfam" id="PF00106">
    <property type="entry name" value="adh_short"/>
    <property type="match status" value="1"/>
</dbReference>
<dbReference type="InterPro" id="IPR002347">
    <property type="entry name" value="SDR_fam"/>
</dbReference>
<dbReference type="SUPFAM" id="SSF51735">
    <property type="entry name" value="NAD(P)-binding Rossmann-fold domains"/>
    <property type="match status" value="1"/>
</dbReference>
<dbReference type="Gene3D" id="3.40.50.720">
    <property type="entry name" value="NAD(P)-binding Rossmann-like Domain"/>
    <property type="match status" value="1"/>
</dbReference>
<proteinExistence type="inferred from homology"/>
<dbReference type="PRINTS" id="PR00081">
    <property type="entry name" value="GDHRDH"/>
</dbReference>
<evidence type="ECO:0000313" key="4">
    <source>
        <dbReference type="Proteomes" id="UP001172673"/>
    </source>
</evidence>
<name>A0AA38X6N9_9EURO</name>